<evidence type="ECO:0000313" key="2">
    <source>
        <dbReference type="EMBL" id="KQH75565.1"/>
    </source>
</evidence>
<name>A0A0Q2Q6F0_MYCGO</name>
<dbReference type="OrthoDB" id="4315179at2"/>
<dbReference type="RefSeq" id="WP_055581419.1">
    <property type="nucleotide sequence ID" value="NZ_LKTM01000372.1"/>
</dbReference>
<dbReference type="Proteomes" id="UP000051677">
    <property type="component" value="Unassembled WGS sequence"/>
</dbReference>
<feature type="region of interest" description="Disordered" evidence="1">
    <location>
        <begin position="89"/>
        <end position="155"/>
    </location>
</feature>
<comment type="caution">
    <text evidence="2">The sequence shown here is derived from an EMBL/GenBank/DDBJ whole genome shotgun (WGS) entry which is preliminary data.</text>
</comment>
<evidence type="ECO:0000313" key="3">
    <source>
        <dbReference type="Proteomes" id="UP000051677"/>
    </source>
</evidence>
<feature type="compositionally biased region" description="Basic and acidic residues" evidence="1">
    <location>
        <begin position="123"/>
        <end position="134"/>
    </location>
</feature>
<reference evidence="2 3" key="1">
    <citation type="submission" date="2015-10" db="EMBL/GenBank/DDBJ databases">
        <title>Mycobacterium gordonae draft genome assembly.</title>
        <authorList>
            <person name="Ustinova V."/>
            <person name="Smirnova T."/>
            <person name="Blagodatskikh K."/>
            <person name="Varlamov D."/>
            <person name="Larionova E."/>
            <person name="Chernousova L."/>
        </authorList>
    </citation>
    <scope>NUCLEOTIDE SEQUENCE [LARGE SCALE GENOMIC DNA]</scope>
    <source>
        <strain evidence="2 3">CTRI 14-8773</strain>
    </source>
</reference>
<dbReference type="AlphaFoldDB" id="A0A0Q2Q6F0"/>
<protein>
    <submittedName>
        <fullName evidence="2">Uncharacterized protein</fullName>
    </submittedName>
</protein>
<gene>
    <name evidence="2" type="ORF">AO501_25140</name>
</gene>
<organism evidence="2 3">
    <name type="scientific">Mycobacterium gordonae</name>
    <dbReference type="NCBI Taxonomy" id="1778"/>
    <lineage>
        <taxon>Bacteria</taxon>
        <taxon>Bacillati</taxon>
        <taxon>Actinomycetota</taxon>
        <taxon>Actinomycetes</taxon>
        <taxon>Mycobacteriales</taxon>
        <taxon>Mycobacteriaceae</taxon>
        <taxon>Mycobacterium</taxon>
    </lineage>
</organism>
<evidence type="ECO:0000256" key="1">
    <source>
        <dbReference type="SAM" id="MobiDB-lite"/>
    </source>
</evidence>
<accession>A0A0Q2Q6F0</accession>
<proteinExistence type="predicted"/>
<sequence length="155" mass="16975">MALITENPGGLPPEENTLRDIPDDLLGPAPATIRMSGKDMLVMDRPPEMGEFVKMEVTMRCKNDGRTLLADGGIEHYRVMSFVAAKVTTEPYKPEAEDTPPPNDDPAMIDEHGNIPDDEPEDDGGHNDHVHVETEPDDDGLNEFDPAFSHNGVAD</sequence>
<dbReference type="EMBL" id="LKTM01000372">
    <property type="protein sequence ID" value="KQH75565.1"/>
    <property type="molecule type" value="Genomic_DNA"/>
</dbReference>